<reference evidence="1" key="1">
    <citation type="submission" date="2011-09" db="EMBL/GenBank/DDBJ databases">
        <title>The permanent draft genome of Mucilaginibacter paludis DSM 18603.</title>
        <authorList>
            <consortium name="US DOE Joint Genome Institute (JGI-PGF)"/>
            <person name="Lucas S."/>
            <person name="Han J."/>
            <person name="Lapidus A."/>
            <person name="Bruce D."/>
            <person name="Goodwin L."/>
            <person name="Pitluck S."/>
            <person name="Peters L."/>
            <person name="Kyrpides N."/>
            <person name="Mavromatis K."/>
            <person name="Ivanova N."/>
            <person name="Mikhailova N."/>
            <person name="Held B."/>
            <person name="Detter J.C."/>
            <person name="Tapia R."/>
            <person name="Han C."/>
            <person name="Land M."/>
            <person name="Hauser L."/>
            <person name="Markowitz V."/>
            <person name="Cheng J.-F."/>
            <person name="Hugenholtz P."/>
            <person name="Woyke T."/>
            <person name="Wu D."/>
            <person name="Tindall B."/>
            <person name="Brambilla E."/>
            <person name="Klenk H.-P."/>
            <person name="Eisen J.A."/>
        </authorList>
    </citation>
    <scope>NUCLEOTIDE SEQUENCE [LARGE SCALE GENOMIC DNA]</scope>
    <source>
        <strain evidence="1">DSM 18603</strain>
    </source>
</reference>
<evidence type="ECO:0000313" key="2">
    <source>
        <dbReference type="Proteomes" id="UP000002774"/>
    </source>
</evidence>
<evidence type="ECO:0000313" key="1">
    <source>
        <dbReference type="EMBL" id="EHQ26846.1"/>
    </source>
</evidence>
<name>H1Y6Q4_9SPHI</name>
<organism evidence="1 2">
    <name type="scientific">Mucilaginibacter paludis DSM 18603</name>
    <dbReference type="NCBI Taxonomy" id="714943"/>
    <lineage>
        <taxon>Bacteria</taxon>
        <taxon>Pseudomonadati</taxon>
        <taxon>Bacteroidota</taxon>
        <taxon>Sphingobacteriia</taxon>
        <taxon>Sphingobacteriales</taxon>
        <taxon>Sphingobacteriaceae</taxon>
        <taxon>Mucilaginibacter</taxon>
    </lineage>
</organism>
<dbReference type="OrthoDB" id="798431at2"/>
<dbReference type="AlphaFoldDB" id="H1Y6Q4"/>
<dbReference type="EMBL" id="CM001403">
    <property type="protein sequence ID" value="EHQ26846.1"/>
    <property type="molecule type" value="Genomic_DNA"/>
</dbReference>
<dbReference type="HOGENOM" id="CLU_2437599_0_0_10"/>
<dbReference type="RefSeq" id="WP_008507055.1">
    <property type="nucleotide sequence ID" value="NZ_CM001403.1"/>
</dbReference>
<sequence length="90" mass="10662">MANIRESLHSKIHTWMKMVGFRLNSSNVVKKNNLTIDHYFFKTFNFIEQRKADSTGKSEFVCFDTYGEKMKVRSLLDLQSAFYENLSELR</sequence>
<accession>H1Y6Q4</accession>
<proteinExistence type="predicted"/>
<dbReference type="Proteomes" id="UP000002774">
    <property type="component" value="Chromosome"/>
</dbReference>
<keyword evidence="2" id="KW-1185">Reference proteome</keyword>
<protein>
    <submittedName>
        <fullName evidence="1">Uncharacterized protein</fullName>
    </submittedName>
</protein>
<gene>
    <name evidence="1" type="ORF">Mucpa_2734</name>
</gene>